<protein>
    <submittedName>
        <fullName evidence="9">Sterol desaturase family protein</fullName>
        <ecNumber evidence="9">1.-.-.-</ecNumber>
    </submittedName>
</protein>
<evidence type="ECO:0000313" key="9">
    <source>
        <dbReference type="EMBL" id="MFD0861033.1"/>
    </source>
</evidence>
<feature type="transmembrane region" description="Helical" evidence="7">
    <location>
        <begin position="15"/>
        <end position="33"/>
    </location>
</feature>
<dbReference type="GO" id="GO:0016491">
    <property type="term" value="F:oxidoreductase activity"/>
    <property type="evidence" value="ECO:0007669"/>
    <property type="project" value="UniProtKB-KW"/>
</dbReference>
<keyword evidence="4 9" id="KW-0560">Oxidoreductase</keyword>
<evidence type="ECO:0000256" key="2">
    <source>
        <dbReference type="ARBA" id="ARBA00022692"/>
    </source>
</evidence>
<feature type="domain" description="Fatty acid hydroxylase" evidence="8">
    <location>
        <begin position="93"/>
        <end position="226"/>
    </location>
</feature>
<sequence>MNFNEAIAYVLEDNLILFAVPIFLVAMVLEVIISRKKHLELYYGKDTAASMWMLIFSALVEFFPKALAFIAFFYLHEISPLKDIVGRQWWAWISLFFLEDFTYYWFHRANHEIRLFWAGHVPHHSSVKMNFGTALRQGVGERVHKFFFWLWLPLLGFDALMIFTMMGISLIYQFWIHTELVGKLPAPIEFIFNTPSHHRVHHASNIRYLDCNHAGVLIIWDRMFGTFSEEKYDAKPVYGLTQNIESYHPFIVATHEYKAIKNDVSRAKKLKDKLKYIFFAPGWSHDGEDKRAKVLRAKLKESYDRR</sequence>
<dbReference type="EC" id="1.-.-.-" evidence="9"/>
<evidence type="ECO:0000256" key="5">
    <source>
        <dbReference type="ARBA" id="ARBA00023098"/>
    </source>
</evidence>
<gene>
    <name evidence="9" type="ORF">ACFQ1M_02335</name>
</gene>
<keyword evidence="3 7" id="KW-1133">Transmembrane helix</keyword>
<evidence type="ECO:0000259" key="8">
    <source>
        <dbReference type="Pfam" id="PF04116"/>
    </source>
</evidence>
<evidence type="ECO:0000256" key="4">
    <source>
        <dbReference type="ARBA" id="ARBA00023002"/>
    </source>
</evidence>
<dbReference type="InterPro" id="IPR051689">
    <property type="entry name" value="Sterol_desaturase/TMEM195"/>
</dbReference>
<dbReference type="InterPro" id="IPR006694">
    <property type="entry name" value="Fatty_acid_hydroxylase"/>
</dbReference>
<feature type="transmembrane region" description="Helical" evidence="7">
    <location>
        <begin position="146"/>
        <end position="175"/>
    </location>
</feature>
<evidence type="ECO:0000256" key="3">
    <source>
        <dbReference type="ARBA" id="ARBA00022989"/>
    </source>
</evidence>
<dbReference type="Proteomes" id="UP001596978">
    <property type="component" value="Unassembled WGS sequence"/>
</dbReference>
<evidence type="ECO:0000313" key="10">
    <source>
        <dbReference type="Proteomes" id="UP001596978"/>
    </source>
</evidence>
<feature type="transmembrane region" description="Helical" evidence="7">
    <location>
        <begin position="88"/>
        <end position="106"/>
    </location>
</feature>
<dbReference type="PANTHER" id="PTHR21624:SF1">
    <property type="entry name" value="ALKYLGLYCEROL MONOOXYGENASE"/>
    <property type="match status" value="1"/>
</dbReference>
<keyword evidence="2 7" id="KW-0812">Transmembrane</keyword>
<comment type="subcellular location">
    <subcellularLocation>
        <location evidence="1">Endomembrane system</location>
        <topology evidence="1">Multi-pass membrane protein</topology>
    </subcellularLocation>
</comment>
<dbReference type="PANTHER" id="PTHR21624">
    <property type="entry name" value="STEROL DESATURASE-RELATED PROTEIN"/>
    <property type="match status" value="1"/>
</dbReference>
<keyword evidence="5" id="KW-0443">Lipid metabolism</keyword>
<feature type="transmembrane region" description="Helical" evidence="7">
    <location>
        <begin position="54"/>
        <end position="76"/>
    </location>
</feature>
<name>A0ABW3CWQ2_9FLAO</name>
<dbReference type="EMBL" id="JBHTJH010000003">
    <property type="protein sequence ID" value="MFD0861033.1"/>
    <property type="molecule type" value="Genomic_DNA"/>
</dbReference>
<dbReference type="Pfam" id="PF04116">
    <property type="entry name" value="FA_hydroxylase"/>
    <property type="match status" value="1"/>
</dbReference>
<proteinExistence type="predicted"/>
<organism evidence="9 10">
    <name type="scientific">Sungkyunkwania multivorans</name>
    <dbReference type="NCBI Taxonomy" id="1173618"/>
    <lineage>
        <taxon>Bacteria</taxon>
        <taxon>Pseudomonadati</taxon>
        <taxon>Bacteroidota</taxon>
        <taxon>Flavobacteriia</taxon>
        <taxon>Flavobacteriales</taxon>
        <taxon>Flavobacteriaceae</taxon>
        <taxon>Sungkyunkwania</taxon>
    </lineage>
</organism>
<comment type="caution">
    <text evidence="9">The sequence shown here is derived from an EMBL/GenBank/DDBJ whole genome shotgun (WGS) entry which is preliminary data.</text>
</comment>
<dbReference type="RefSeq" id="WP_386403285.1">
    <property type="nucleotide sequence ID" value="NZ_JBHTJH010000003.1"/>
</dbReference>
<evidence type="ECO:0000256" key="7">
    <source>
        <dbReference type="SAM" id="Phobius"/>
    </source>
</evidence>
<accession>A0ABW3CWQ2</accession>
<evidence type="ECO:0000256" key="1">
    <source>
        <dbReference type="ARBA" id="ARBA00004127"/>
    </source>
</evidence>
<reference evidence="10" key="1">
    <citation type="journal article" date="2019" name="Int. J. Syst. Evol. Microbiol.">
        <title>The Global Catalogue of Microorganisms (GCM) 10K type strain sequencing project: providing services to taxonomists for standard genome sequencing and annotation.</title>
        <authorList>
            <consortium name="The Broad Institute Genomics Platform"/>
            <consortium name="The Broad Institute Genome Sequencing Center for Infectious Disease"/>
            <person name="Wu L."/>
            <person name="Ma J."/>
        </authorList>
    </citation>
    <scope>NUCLEOTIDE SEQUENCE [LARGE SCALE GENOMIC DNA]</scope>
    <source>
        <strain evidence="10">CCUG 62952</strain>
    </source>
</reference>
<keyword evidence="10" id="KW-1185">Reference proteome</keyword>
<keyword evidence="6 7" id="KW-0472">Membrane</keyword>
<evidence type="ECO:0000256" key="6">
    <source>
        <dbReference type="ARBA" id="ARBA00023136"/>
    </source>
</evidence>